<evidence type="ECO:0000313" key="4">
    <source>
        <dbReference type="EMBL" id="MBC8335693.1"/>
    </source>
</evidence>
<organism evidence="4 5">
    <name type="scientific">Candidatus Desulfolinea nitratireducens</name>
    <dbReference type="NCBI Taxonomy" id="2841698"/>
    <lineage>
        <taxon>Bacteria</taxon>
        <taxon>Bacillati</taxon>
        <taxon>Chloroflexota</taxon>
        <taxon>Anaerolineae</taxon>
        <taxon>Anaerolineales</taxon>
        <taxon>Anaerolineales incertae sedis</taxon>
        <taxon>Candidatus Desulfolinea</taxon>
    </lineage>
</organism>
<dbReference type="GO" id="GO:0015948">
    <property type="term" value="P:methanogenesis"/>
    <property type="evidence" value="ECO:0007669"/>
    <property type="project" value="InterPro"/>
</dbReference>
<dbReference type="Pfam" id="PF06253">
    <property type="entry name" value="MTTB"/>
    <property type="match status" value="1"/>
</dbReference>
<sequence length="502" mass="55256">MIKLEERKASIKPIKSKLKISILDDQEISQINQNTRTVLEEIGVVFPSDKALKIFAEVGANVDFEKQTVKIAADLLDKYLATSPRNYTMAGARPDLDVHVGDGKGTYFYCSGESPRVVDFSTGERRLSVKEDIANHARIADYLPIISLMWPSASASDKGETSPLHGLEACFTNSEKHVESESVMDEVSARYAVEMAIAVSGSEEKLRERPVLSQLLCCIQPLAQDRGGIEAAMIFAEYGIPVGFMSMPTLGLTAPPYPAGALTIAMAETLSGIMLTQIINPGVGNYISVNPGIVDPRTGAYFMGSAVAQMTNVSGVQMAHSNGIPILACHSFGGSQYELGNWQAGYENLYSHLLGVMAGADMSFGPSGMYEAVSLLDHPRILFDREMLRVIDEITDGVDVNPKTLAFDMIKEMGHKGGYISHRETGKFYRTTWPKESILYDDGKPEGRKWRDPKDVAREAITWILENHKPEPMSESVKQELRQIVDRADKDDSIKREISGHK</sequence>
<keyword evidence="2 4" id="KW-0489">Methyltransferase</keyword>
<keyword evidence="3" id="KW-0808">Transferase</keyword>
<comment type="similarity">
    <text evidence="1">Belongs to the trimethylamine methyltransferase family.</text>
</comment>
<name>A0A8J6NH11_9CHLR</name>
<evidence type="ECO:0000256" key="3">
    <source>
        <dbReference type="ARBA" id="ARBA00022679"/>
    </source>
</evidence>
<evidence type="ECO:0000256" key="1">
    <source>
        <dbReference type="ARBA" id="ARBA00007137"/>
    </source>
</evidence>
<dbReference type="GO" id="GO:0032259">
    <property type="term" value="P:methylation"/>
    <property type="evidence" value="ECO:0007669"/>
    <property type="project" value="UniProtKB-KW"/>
</dbReference>
<dbReference type="Proteomes" id="UP000614469">
    <property type="component" value="Unassembled WGS sequence"/>
</dbReference>
<proteinExistence type="inferred from homology"/>
<reference evidence="4 5" key="1">
    <citation type="submission" date="2020-08" db="EMBL/GenBank/DDBJ databases">
        <title>Bridging the membrane lipid divide: bacteria of the FCB group superphylum have the potential to synthesize archaeal ether lipids.</title>
        <authorList>
            <person name="Villanueva L."/>
            <person name="Von Meijenfeldt F.A.B."/>
            <person name="Westbye A.B."/>
            <person name="Yadav S."/>
            <person name="Hopmans E.C."/>
            <person name="Dutilh B.E."/>
            <person name="Sinninghe Damste J.S."/>
        </authorList>
    </citation>
    <scope>NUCLEOTIDE SEQUENCE [LARGE SCALE GENOMIC DNA]</scope>
    <source>
        <strain evidence="4">NIOZ-UU36</strain>
    </source>
</reference>
<comment type="caution">
    <text evidence="4">The sequence shown here is derived from an EMBL/GenBank/DDBJ whole genome shotgun (WGS) entry which is preliminary data.</text>
</comment>
<dbReference type="InterPro" id="IPR038601">
    <property type="entry name" value="MttB-like_sf"/>
</dbReference>
<accession>A0A8J6NH11</accession>
<protein>
    <submittedName>
        <fullName evidence="4">Trimethylamine methyltransferase family protein</fullName>
    </submittedName>
</protein>
<gene>
    <name evidence="4" type="ORF">H8E29_10530</name>
</gene>
<dbReference type="AlphaFoldDB" id="A0A8J6NH11"/>
<evidence type="ECO:0000256" key="2">
    <source>
        <dbReference type="ARBA" id="ARBA00022603"/>
    </source>
</evidence>
<dbReference type="EMBL" id="JACNJN010000119">
    <property type="protein sequence ID" value="MBC8335693.1"/>
    <property type="molecule type" value="Genomic_DNA"/>
</dbReference>
<dbReference type="Gene3D" id="3.20.20.480">
    <property type="entry name" value="Trimethylamine methyltransferase-like"/>
    <property type="match status" value="1"/>
</dbReference>
<dbReference type="GO" id="GO:0008168">
    <property type="term" value="F:methyltransferase activity"/>
    <property type="evidence" value="ECO:0007669"/>
    <property type="project" value="UniProtKB-KW"/>
</dbReference>
<evidence type="ECO:0000313" key="5">
    <source>
        <dbReference type="Proteomes" id="UP000614469"/>
    </source>
</evidence>
<dbReference type="InterPro" id="IPR010426">
    <property type="entry name" value="MTTB_MeTrfase"/>
</dbReference>